<accession>A0A834E1B2</accession>
<name>A0A834E1B2_9CHIR</name>
<feature type="compositionally biased region" description="Gly residues" evidence="1">
    <location>
        <begin position="51"/>
        <end position="61"/>
    </location>
</feature>
<proteinExistence type="predicted"/>
<dbReference type="EMBL" id="JABVXQ010000007">
    <property type="protein sequence ID" value="KAF6099906.1"/>
    <property type="molecule type" value="Genomic_DNA"/>
</dbReference>
<evidence type="ECO:0000313" key="3">
    <source>
        <dbReference type="Proteomes" id="UP000664940"/>
    </source>
</evidence>
<feature type="region of interest" description="Disordered" evidence="1">
    <location>
        <begin position="1"/>
        <end position="120"/>
    </location>
</feature>
<comment type="caution">
    <text evidence="2">The sequence shown here is derived from an EMBL/GenBank/DDBJ whole genome shotgun (WGS) entry which is preliminary data.</text>
</comment>
<evidence type="ECO:0000313" key="2">
    <source>
        <dbReference type="EMBL" id="KAF6099906.1"/>
    </source>
</evidence>
<dbReference type="AlphaFoldDB" id="A0A834E1B2"/>
<organism evidence="2 3">
    <name type="scientific">Phyllostomus discolor</name>
    <name type="common">pale spear-nosed bat</name>
    <dbReference type="NCBI Taxonomy" id="89673"/>
    <lineage>
        <taxon>Eukaryota</taxon>
        <taxon>Metazoa</taxon>
        <taxon>Chordata</taxon>
        <taxon>Craniata</taxon>
        <taxon>Vertebrata</taxon>
        <taxon>Euteleostomi</taxon>
        <taxon>Mammalia</taxon>
        <taxon>Eutheria</taxon>
        <taxon>Laurasiatheria</taxon>
        <taxon>Chiroptera</taxon>
        <taxon>Yangochiroptera</taxon>
        <taxon>Phyllostomidae</taxon>
        <taxon>Phyllostominae</taxon>
        <taxon>Phyllostomus</taxon>
    </lineage>
</organism>
<sequence>MSVAGATDSRGPGRISQLTASRELFARRRSKRNKTNCSKANIPIAKPADPWGGGGRRGGGELAHSREQERGLPENQLPDGRREKGLLGLGAEGLAPLGRRSRARGPRSSERLRPQALCRV</sequence>
<reference evidence="2 3" key="1">
    <citation type="journal article" date="2020" name="Nature">
        <title>Six reference-quality genomes reveal evolution of bat adaptations.</title>
        <authorList>
            <person name="Jebb D."/>
            <person name="Huang Z."/>
            <person name="Pippel M."/>
            <person name="Hughes G.M."/>
            <person name="Lavrichenko K."/>
            <person name="Devanna P."/>
            <person name="Winkler S."/>
            <person name="Jermiin L.S."/>
            <person name="Skirmuntt E.C."/>
            <person name="Katzourakis A."/>
            <person name="Burkitt-Gray L."/>
            <person name="Ray D.A."/>
            <person name="Sullivan K.A.M."/>
            <person name="Roscito J.G."/>
            <person name="Kirilenko B.M."/>
            <person name="Davalos L.M."/>
            <person name="Corthals A.P."/>
            <person name="Power M.L."/>
            <person name="Jones G."/>
            <person name="Ransome R.D."/>
            <person name="Dechmann D.K.N."/>
            <person name="Locatelli A.G."/>
            <person name="Puechmaille S.J."/>
            <person name="Fedrigo O."/>
            <person name="Jarvis E.D."/>
            <person name="Hiller M."/>
            <person name="Vernes S.C."/>
            <person name="Myers E.W."/>
            <person name="Teeling E.C."/>
        </authorList>
    </citation>
    <scope>NUCLEOTIDE SEQUENCE [LARGE SCALE GENOMIC DNA]</scope>
    <source>
        <strain evidence="2">Bat1K_MPI-CBG_1</strain>
    </source>
</reference>
<protein>
    <submittedName>
        <fullName evidence="2">Uncharacterized protein</fullName>
    </submittedName>
</protein>
<gene>
    <name evidence="2" type="ORF">HJG60_011630</name>
</gene>
<feature type="compositionally biased region" description="Basic and acidic residues" evidence="1">
    <location>
        <begin position="63"/>
        <end position="72"/>
    </location>
</feature>
<dbReference type="Proteomes" id="UP000664940">
    <property type="component" value="Unassembled WGS sequence"/>
</dbReference>
<evidence type="ECO:0000256" key="1">
    <source>
        <dbReference type="SAM" id="MobiDB-lite"/>
    </source>
</evidence>